<keyword evidence="5 10" id="KW-0159">Chromosome partition</keyword>
<keyword evidence="4 10" id="KW-0132">Cell division</keyword>
<dbReference type="CDD" id="cd00798">
    <property type="entry name" value="INT_XerDC_C"/>
    <property type="match status" value="1"/>
</dbReference>
<evidence type="ECO:0000256" key="8">
    <source>
        <dbReference type="ARBA" id="ARBA00023172"/>
    </source>
</evidence>
<proteinExistence type="inferred from homology"/>
<dbReference type="GO" id="GO:0007059">
    <property type="term" value="P:chromosome segregation"/>
    <property type="evidence" value="ECO:0007669"/>
    <property type="project" value="UniProtKB-UniRule"/>
</dbReference>
<dbReference type="InterPro" id="IPR044068">
    <property type="entry name" value="CB"/>
</dbReference>
<sequence length="312" mass="36696">MIQLFRVMKWGISLPENELQNDFFRYLIVERGYSDKTKSAYQEDMEDFFRFLKESGNEDFLAIDHRDVRVYLSFLNERNYSRNSISRKMASLRSFYHFLTKHEVIKENPFAYIHLKKKNAKLPRFFYEKEMEALFESVKGHEPLQQRNRALLEILYGSGLRVSECSNLTLSDVDWENGVLLIHGKGNKDRYVPFGSYAQEALRDYVSAGRQQLMEKHHKRHEIVFVNHLGDGITATGIEYVLNQIIRKSSLDSKIHPHMLRHTFATHLLNHGADMRTVQELLGHANLSTTQIYAHVTKDSLQKNYRQFHPRA</sequence>
<keyword evidence="7 10" id="KW-0238">DNA-binding</keyword>
<comment type="function">
    <text evidence="10">Site-specific tyrosine recombinase, which acts by catalyzing the cutting and rejoining of the recombining DNA molecules. The XerC-XerD complex is essential to convert dimers of the bacterial chromosome into monomers to permit their segregation at cell division. It also contributes to the segregational stability of plasmids.</text>
</comment>
<dbReference type="InterPro" id="IPR004107">
    <property type="entry name" value="Integrase_SAM-like_N"/>
</dbReference>
<dbReference type="EMBL" id="JABXJK010000064">
    <property type="protein sequence ID" value="MBA0973263.1"/>
    <property type="molecule type" value="Genomic_DNA"/>
</dbReference>
<accession>A0A6I4XMQ6</accession>
<dbReference type="PANTHER" id="PTHR30349">
    <property type="entry name" value="PHAGE INTEGRASE-RELATED"/>
    <property type="match status" value="1"/>
</dbReference>
<evidence type="ECO:0000313" key="16">
    <source>
        <dbReference type="Proteomes" id="UP000439965"/>
    </source>
</evidence>
<evidence type="ECO:0000313" key="15">
    <source>
        <dbReference type="EMBL" id="MXS24728.1"/>
    </source>
</evidence>
<dbReference type="GO" id="GO:0009037">
    <property type="term" value="F:tyrosine-based site-specific recombinase activity"/>
    <property type="evidence" value="ECO:0007669"/>
    <property type="project" value="UniProtKB-UniRule"/>
</dbReference>
<gene>
    <name evidence="10 15" type="primary">xerC</name>
    <name evidence="15" type="ORF">GTI89_01310</name>
    <name evidence="14" type="ORF">HWH42_11875</name>
</gene>
<feature type="active site" description="O-(3'-phospho-DNA)-tyrosine intermediate" evidence="10">
    <location>
        <position position="293"/>
    </location>
</feature>
<keyword evidence="9 10" id="KW-0131">Cell cycle</keyword>
<feature type="active site" evidence="10">
    <location>
        <position position="261"/>
    </location>
</feature>
<evidence type="ECO:0000256" key="4">
    <source>
        <dbReference type="ARBA" id="ARBA00022618"/>
    </source>
</evidence>
<keyword evidence="6 10" id="KW-0229">DNA integration</keyword>
<evidence type="ECO:0000259" key="12">
    <source>
        <dbReference type="PROSITE" id="PS51898"/>
    </source>
</evidence>
<dbReference type="NCBIfam" id="TIGR02224">
    <property type="entry name" value="recomb_XerC"/>
    <property type="match status" value="1"/>
</dbReference>
<dbReference type="GO" id="GO:0005737">
    <property type="term" value="C:cytoplasm"/>
    <property type="evidence" value="ECO:0007669"/>
    <property type="project" value="UniProtKB-SubCell"/>
</dbReference>
<evidence type="ECO:0000256" key="9">
    <source>
        <dbReference type="ARBA" id="ARBA00023306"/>
    </source>
</evidence>
<dbReference type="InterPro" id="IPR011931">
    <property type="entry name" value="Recomb_XerC"/>
</dbReference>
<dbReference type="Proteomes" id="UP000571857">
    <property type="component" value="Unassembled WGS sequence"/>
</dbReference>
<dbReference type="AlphaFoldDB" id="A0A6I4XMQ6"/>
<reference evidence="14 17" key="2">
    <citation type="submission" date="2020-06" db="EMBL/GenBank/DDBJ databases">
        <title>Crossreactivity between MHC class I-restricted antigens from cancer cells and an enterococcal bacteriophage.</title>
        <authorList>
            <person name="Fluckiger A."/>
            <person name="Daillere R."/>
            <person name="Sassi M."/>
            <person name="Cattoir V."/>
            <person name="Kroemer G."/>
            <person name="Zitvogel L."/>
        </authorList>
    </citation>
    <scope>NUCLEOTIDE SEQUENCE [LARGE SCALE GENOMIC DNA]</scope>
    <source>
        <strain evidence="14 17">EG4</strain>
    </source>
</reference>
<evidence type="ECO:0000259" key="13">
    <source>
        <dbReference type="PROSITE" id="PS51900"/>
    </source>
</evidence>
<comment type="subcellular location">
    <subcellularLocation>
        <location evidence="1 10">Cytoplasm</location>
    </subcellularLocation>
</comment>
<evidence type="ECO:0000256" key="3">
    <source>
        <dbReference type="ARBA" id="ARBA00022490"/>
    </source>
</evidence>
<evidence type="ECO:0000256" key="5">
    <source>
        <dbReference type="ARBA" id="ARBA00022829"/>
    </source>
</evidence>
<dbReference type="PANTHER" id="PTHR30349:SF77">
    <property type="entry name" value="TYROSINE RECOMBINASE XERC"/>
    <property type="match status" value="1"/>
</dbReference>
<reference evidence="15 16" key="1">
    <citation type="submission" date="2019-04" db="EMBL/GenBank/DDBJ databases">
        <title>Step-wise assembly of the neonatal virome modulated by breast feeding.</title>
        <authorList>
            <person name="Liang G."/>
            <person name="Bushman F."/>
        </authorList>
    </citation>
    <scope>NUCLEOTIDE SEQUENCE [LARGE SCALE GENOMIC DNA]</scope>
    <source>
        <strain evidence="15 16">E3404</strain>
    </source>
</reference>
<dbReference type="InterPro" id="IPR013762">
    <property type="entry name" value="Integrase-like_cat_sf"/>
</dbReference>
<dbReference type="InterPro" id="IPR002104">
    <property type="entry name" value="Integrase_catalytic"/>
</dbReference>
<evidence type="ECO:0000313" key="14">
    <source>
        <dbReference type="EMBL" id="MBA0973263.1"/>
    </source>
</evidence>
<name>A0A6I4XMQ6_ENTGA</name>
<dbReference type="Pfam" id="PF02899">
    <property type="entry name" value="Phage_int_SAM_1"/>
    <property type="match status" value="1"/>
</dbReference>
<comment type="subunit">
    <text evidence="10">Forms a cyclic heterotetrameric complex composed of two molecules of XerC and two molecules of XerD.</text>
</comment>
<evidence type="ECO:0000256" key="7">
    <source>
        <dbReference type="ARBA" id="ARBA00023125"/>
    </source>
</evidence>
<dbReference type="NCBIfam" id="NF001399">
    <property type="entry name" value="PRK00283.1"/>
    <property type="match status" value="1"/>
</dbReference>
<evidence type="ECO:0000313" key="17">
    <source>
        <dbReference type="Proteomes" id="UP000571857"/>
    </source>
</evidence>
<evidence type="ECO:0000256" key="2">
    <source>
        <dbReference type="ARBA" id="ARBA00006657"/>
    </source>
</evidence>
<dbReference type="NCBIfam" id="NF040815">
    <property type="entry name" value="recomb_XerA_Arch"/>
    <property type="match status" value="1"/>
</dbReference>
<dbReference type="GO" id="GO:0006313">
    <property type="term" value="P:DNA transposition"/>
    <property type="evidence" value="ECO:0007669"/>
    <property type="project" value="UniProtKB-UniRule"/>
</dbReference>
<feature type="domain" description="Core-binding (CB)" evidence="13">
    <location>
        <begin position="14"/>
        <end position="100"/>
    </location>
</feature>
<dbReference type="HAMAP" id="MF_01808">
    <property type="entry name" value="Recomb_XerC_XerD"/>
    <property type="match status" value="1"/>
</dbReference>
<keyword evidence="8 10" id="KW-0233">DNA recombination</keyword>
<comment type="similarity">
    <text evidence="2 10">Belongs to the 'phage' integrase family. XerC subfamily.</text>
</comment>
<dbReference type="Gene3D" id="1.10.150.130">
    <property type="match status" value="1"/>
</dbReference>
<protein>
    <recommendedName>
        <fullName evidence="10 11">Tyrosine recombinase XerC</fullName>
    </recommendedName>
</protein>
<dbReference type="Pfam" id="PF00589">
    <property type="entry name" value="Phage_integrase"/>
    <property type="match status" value="1"/>
</dbReference>
<dbReference type="InterPro" id="IPR050090">
    <property type="entry name" value="Tyrosine_recombinase_XerCD"/>
</dbReference>
<dbReference type="PROSITE" id="PS51898">
    <property type="entry name" value="TYR_RECOMBINASE"/>
    <property type="match status" value="1"/>
</dbReference>
<dbReference type="InterPro" id="IPR023009">
    <property type="entry name" value="Tyrosine_recombinase_XerC/XerD"/>
</dbReference>
<evidence type="ECO:0000256" key="1">
    <source>
        <dbReference type="ARBA" id="ARBA00004496"/>
    </source>
</evidence>
<dbReference type="GO" id="GO:0003677">
    <property type="term" value="F:DNA binding"/>
    <property type="evidence" value="ECO:0007669"/>
    <property type="project" value="UniProtKB-UniRule"/>
</dbReference>
<evidence type="ECO:0000256" key="11">
    <source>
        <dbReference type="NCBIfam" id="TIGR02224"/>
    </source>
</evidence>
<dbReference type="EMBL" id="WVTI01000001">
    <property type="protein sequence ID" value="MXS24728.1"/>
    <property type="molecule type" value="Genomic_DNA"/>
</dbReference>
<evidence type="ECO:0000256" key="10">
    <source>
        <dbReference type="HAMAP-Rule" id="MF_01808"/>
    </source>
</evidence>
<feature type="active site" evidence="10">
    <location>
        <position position="284"/>
    </location>
</feature>
<evidence type="ECO:0000256" key="6">
    <source>
        <dbReference type="ARBA" id="ARBA00022908"/>
    </source>
</evidence>
<dbReference type="InterPro" id="IPR011010">
    <property type="entry name" value="DNA_brk_join_enz"/>
</dbReference>
<keyword evidence="3 10" id="KW-0963">Cytoplasm</keyword>
<feature type="active site" evidence="10">
    <location>
        <position position="258"/>
    </location>
</feature>
<feature type="active site" evidence="10">
    <location>
        <position position="161"/>
    </location>
</feature>
<dbReference type="Proteomes" id="UP000439965">
    <property type="component" value="Unassembled WGS sequence"/>
</dbReference>
<feature type="domain" description="Tyr recombinase" evidence="12">
    <location>
        <begin position="121"/>
        <end position="306"/>
    </location>
</feature>
<dbReference type="Gene3D" id="1.10.443.10">
    <property type="entry name" value="Intergrase catalytic core"/>
    <property type="match status" value="1"/>
</dbReference>
<dbReference type="PROSITE" id="PS51900">
    <property type="entry name" value="CB"/>
    <property type="match status" value="1"/>
</dbReference>
<dbReference type="InterPro" id="IPR010998">
    <property type="entry name" value="Integrase_recombinase_N"/>
</dbReference>
<feature type="active site" evidence="10">
    <location>
        <position position="185"/>
    </location>
</feature>
<organism evidence="15 16">
    <name type="scientific">Enterococcus gallinarum</name>
    <dbReference type="NCBI Taxonomy" id="1353"/>
    <lineage>
        <taxon>Bacteria</taxon>
        <taxon>Bacillati</taxon>
        <taxon>Bacillota</taxon>
        <taxon>Bacilli</taxon>
        <taxon>Lactobacillales</taxon>
        <taxon>Enterococcaceae</taxon>
        <taxon>Enterococcus</taxon>
    </lineage>
</organism>
<comment type="caution">
    <text evidence="15">The sequence shown here is derived from an EMBL/GenBank/DDBJ whole genome shotgun (WGS) entry which is preliminary data.</text>
</comment>
<dbReference type="SUPFAM" id="SSF56349">
    <property type="entry name" value="DNA breaking-rejoining enzymes"/>
    <property type="match status" value="1"/>
</dbReference>
<dbReference type="GO" id="GO:0051301">
    <property type="term" value="P:cell division"/>
    <property type="evidence" value="ECO:0007669"/>
    <property type="project" value="UniProtKB-UniRule"/>
</dbReference>